<evidence type="ECO:0000313" key="6">
    <source>
        <dbReference type="EMBL" id="REG10336.1"/>
    </source>
</evidence>
<dbReference type="InterPro" id="IPR036388">
    <property type="entry name" value="WH-like_DNA-bd_sf"/>
</dbReference>
<name>A0A347ZUU9_9CHLR</name>
<evidence type="ECO:0000256" key="2">
    <source>
        <dbReference type="ARBA" id="ARBA00023125"/>
    </source>
</evidence>
<dbReference type="CDD" id="cd07377">
    <property type="entry name" value="WHTH_GntR"/>
    <property type="match status" value="1"/>
</dbReference>
<dbReference type="InterPro" id="IPR050679">
    <property type="entry name" value="Bact_HTH_transcr_reg"/>
</dbReference>
<gene>
    <name evidence="6" type="ORF">DFR64_0191</name>
</gene>
<organism evidence="6 7">
    <name type="scientific">Pelolinea submarina</name>
    <dbReference type="NCBI Taxonomy" id="913107"/>
    <lineage>
        <taxon>Bacteria</taxon>
        <taxon>Bacillati</taxon>
        <taxon>Chloroflexota</taxon>
        <taxon>Anaerolineae</taxon>
        <taxon>Anaerolineales</taxon>
        <taxon>Anaerolineaceae</taxon>
        <taxon>Pelolinea</taxon>
    </lineage>
</organism>
<dbReference type="GO" id="GO:0003677">
    <property type="term" value="F:DNA binding"/>
    <property type="evidence" value="ECO:0007669"/>
    <property type="project" value="UniProtKB-KW"/>
</dbReference>
<dbReference type="InterPro" id="IPR028978">
    <property type="entry name" value="Chorismate_lyase_/UTRA_dom_sf"/>
</dbReference>
<dbReference type="PANTHER" id="PTHR44846:SF1">
    <property type="entry name" value="MANNOSYL-D-GLYCERATE TRANSPORT_METABOLISM SYSTEM REPRESSOR MNGR-RELATED"/>
    <property type="match status" value="1"/>
</dbReference>
<keyword evidence="1" id="KW-0805">Transcription regulation</keyword>
<evidence type="ECO:0000256" key="3">
    <source>
        <dbReference type="ARBA" id="ARBA00023163"/>
    </source>
</evidence>
<sequence length="236" mass="27420">MPENVPIYQQITAYIKETIEKGIYQKGNIIPSEQELCNQFDTSRMTVRRAINDLVNDGTLYRIQGRGTFVSHFVFRKYLEVLGFSYHMRTLGFQPSSKILSFEIQKPEKNIAEELKILPSDNVFYLSRVRMADLEPIAIENVFLPEKRFPGLDKYSLEENSLYDTLRTYYKTEIFLRHEKINAIVAEGTDANILFSKNKGVVMHTWGVDFDTNMNPIAYADSLYHGTKYTFDIVIK</sequence>
<dbReference type="PRINTS" id="PR00035">
    <property type="entry name" value="HTHGNTR"/>
</dbReference>
<dbReference type="PANTHER" id="PTHR44846">
    <property type="entry name" value="MANNOSYL-D-GLYCERATE TRANSPORT/METABOLISM SYSTEM REPRESSOR MNGR-RELATED"/>
    <property type="match status" value="1"/>
</dbReference>
<dbReference type="Proteomes" id="UP000256388">
    <property type="component" value="Unassembled WGS sequence"/>
</dbReference>
<proteinExistence type="predicted"/>
<dbReference type="SMART" id="SM00345">
    <property type="entry name" value="HTH_GNTR"/>
    <property type="match status" value="1"/>
</dbReference>
<dbReference type="Pfam" id="PF07702">
    <property type="entry name" value="UTRA"/>
    <property type="match status" value="1"/>
</dbReference>
<evidence type="ECO:0000256" key="1">
    <source>
        <dbReference type="ARBA" id="ARBA00023015"/>
    </source>
</evidence>
<comment type="caution">
    <text evidence="6">The sequence shown here is derived from an EMBL/GenBank/DDBJ whole genome shotgun (WGS) entry which is preliminary data.</text>
</comment>
<dbReference type="SUPFAM" id="SSF64288">
    <property type="entry name" value="Chorismate lyase-like"/>
    <property type="match status" value="1"/>
</dbReference>
<dbReference type="GO" id="GO:0003700">
    <property type="term" value="F:DNA-binding transcription factor activity"/>
    <property type="evidence" value="ECO:0007669"/>
    <property type="project" value="InterPro"/>
</dbReference>
<evidence type="ECO:0000313" key="7">
    <source>
        <dbReference type="Proteomes" id="UP000256388"/>
    </source>
</evidence>
<accession>A0A347ZUU9</accession>
<evidence type="ECO:0000259" key="5">
    <source>
        <dbReference type="SMART" id="SM00866"/>
    </source>
</evidence>
<evidence type="ECO:0000259" key="4">
    <source>
        <dbReference type="SMART" id="SM00345"/>
    </source>
</evidence>
<dbReference type="AlphaFoldDB" id="A0A347ZUU9"/>
<dbReference type="Pfam" id="PF00392">
    <property type="entry name" value="GntR"/>
    <property type="match status" value="1"/>
</dbReference>
<keyword evidence="2" id="KW-0238">DNA-binding</keyword>
<dbReference type="SUPFAM" id="SSF46785">
    <property type="entry name" value="Winged helix' DNA-binding domain"/>
    <property type="match status" value="1"/>
</dbReference>
<keyword evidence="3" id="KW-0804">Transcription</keyword>
<keyword evidence="7" id="KW-1185">Reference proteome</keyword>
<dbReference type="SMART" id="SM00866">
    <property type="entry name" value="UTRA"/>
    <property type="match status" value="1"/>
</dbReference>
<protein>
    <submittedName>
        <fullName evidence="6">GntR family transcriptional regulator</fullName>
    </submittedName>
</protein>
<dbReference type="InterPro" id="IPR011663">
    <property type="entry name" value="UTRA"/>
</dbReference>
<dbReference type="Gene3D" id="3.40.1410.10">
    <property type="entry name" value="Chorismate lyase-like"/>
    <property type="match status" value="1"/>
</dbReference>
<dbReference type="FunFam" id="1.10.10.10:FF:000079">
    <property type="entry name" value="GntR family transcriptional regulator"/>
    <property type="match status" value="1"/>
</dbReference>
<dbReference type="InterPro" id="IPR036390">
    <property type="entry name" value="WH_DNA-bd_sf"/>
</dbReference>
<reference evidence="6 7" key="1">
    <citation type="submission" date="2018-08" db="EMBL/GenBank/DDBJ databases">
        <title>Genomic Encyclopedia of Type Strains, Phase IV (KMG-IV): sequencing the most valuable type-strain genomes for metagenomic binning, comparative biology and taxonomic classification.</title>
        <authorList>
            <person name="Goeker M."/>
        </authorList>
    </citation>
    <scope>NUCLEOTIDE SEQUENCE [LARGE SCALE GENOMIC DNA]</scope>
    <source>
        <strain evidence="6 7">DSM 23923</strain>
    </source>
</reference>
<dbReference type="Gene3D" id="1.10.10.10">
    <property type="entry name" value="Winged helix-like DNA-binding domain superfamily/Winged helix DNA-binding domain"/>
    <property type="match status" value="1"/>
</dbReference>
<feature type="domain" description="HTH gntR-type" evidence="4">
    <location>
        <begin position="11"/>
        <end position="70"/>
    </location>
</feature>
<dbReference type="EMBL" id="QUMS01000001">
    <property type="protein sequence ID" value="REG10336.1"/>
    <property type="molecule type" value="Genomic_DNA"/>
</dbReference>
<dbReference type="InterPro" id="IPR000524">
    <property type="entry name" value="Tscrpt_reg_HTH_GntR"/>
</dbReference>
<dbReference type="GO" id="GO:0045892">
    <property type="term" value="P:negative regulation of DNA-templated transcription"/>
    <property type="evidence" value="ECO:0007669"/>
    <property type="project" value="TreeGrafter"/>
</dbReference>
<feature type="domain" description="UbiC transcription regulator-associated" evidence="5">
    <location>
        <begin position="90"/>
        <end position="230"/>
    </location>
</feature>